<evidence type="ECO:0000256" key="4">
    <source>
        <dbReference type="ARBA" id="ARBA00023136"/>
    </source>
</evidence>
<evidence type="ECO:0000313" key="9">
    <source>
        <dbReference type="EMBL" id="CAF3501389.1"/>
    </source>
</evidence>
<comment type="cofactor">
    <cofactor evidence="6">
        <name>Zn(2+)</name>
        <dbReference type="ChEBI" id="CHEBI:29105"/>
    </cofactor>
</comment>
<dbReference type="EMBL" id="CAJNOK010000075">
    <property type="protein sequence ID" value="CAF0727324.1"/>
    <property type="molecule type" value="Genomic_DNA"/>
</dbReference>
<accession>A0A813SSC9</accession>
<keyword evidence="3 6" id="KW-0496">Mitochondrion</keyword>
<organism evidence="8 11">
    <name type="scientific">Didymodactylos carnosus</name>
    <dbReference type="NCBI Taxonomy" id="1234261"/>
    <lineage>
        <taxon>Eukaryota</taxon>
        <taxon>Metazoa</taxon>
        <taxon>Spiralia</taxon>
        <taxon>Gnathifera</taxon>
        <taxon>Rotifera</taxon>
        <taxon>Eurotatoria</taxon>
        <taxon>Bdelloidea</taxon>
        <taxon>Philodinida</taxon>
        <taxon>Philodinidae</taxon>
        <taxon>Didymodactylos</taxon>
    </lineage>
</organism>
<dbReference type="AlphaFoldDB" id="A0A813SSC9"/>
<dbReference type="Proteomes" id="UP000681722">
    <property type="component" value="Unassembled WGS sequence"/>
</dbReference>
<evidence type="ECO:0000313" key="7">
    <source>
        <dbReference type="EMBL" id="CAF0727324.1"/>
    </source>
</evidence>
<comment type="subunit">
    <text evidence="6">Component of a multi-subunit COQ enzyme complex.</text>
</comment>
<evidence type="ECO:0000256" key="1">
    <source>
        <dbReference type="ARBA" id="ARBA00022688"/>
    </source>
</evidence>
<evidence type="ECO:0000313" key="11">
    <source>
        <dbReference type="Proteomes" id="UP000663829"/>
    </source>
</evidence>
<name>A0A813SSC9_9BILA</name>
<dbReference type="Pfam" id="PF05019">
    <property type="entry name" value="Coq4"/>
    <property type="match status" value="1"/>
</dbReference>
<dbReference type="GO" id="GO:0031314">
    <property type="term" value="C:extrinsic component of mitochondrial inner membrane"/>
    <property type="evidence" value="ECO:0007669"/>
    <property type="project" value="UniProtKB-UniRule"/>
</dbReference>
<dbReference type="EMBL" id="CAJOBC010000429">
    <property type="protein sequence ID" value="CAF3584918.1"/>
    <property type="molecule type" value="Genomic_DNA"/>
</dbReference>
<dbReference type="Proteomes" id="UP000677228">
    <property type="component" value="Unassembled WGS sequence"/>
</dbReference>
<comment type="similarity">
    <text evidence="6">Belongs to the COQ4 family.</text>
</comment>
<evidence type="ECO:0000256" key="2">
    <source>
        <dbReference type="ARBA" id="ARBA00022792"/>
    </source>
</evidence>
<dbReference type="Proteomes" id="UP000682733">
    <property type="component" value="Unassembled WGS sequence"/>
</dbReference>
<evidence type="ECO:0000256" key="3">
    <source>
        <dbReference type="ARBA" id="ARBA00023128"/>
    </source>
</evidence>
<dbReference type="InterPro" id="IPR027540">
    <property type="entry name" value="Coq4_euk"/>
</dbReference>
<feature type="binding site" evidence="6">
    <location>
        <position position="131"/>
    </location>
    <ligand>
        <name>Zn(2+)</name>
        <dbReference type="ChEBI" id="CHEBI:29105"/>
    </ligand>
</feature>
<evidence type="ECO:0000313" key="10">
    <source>
        <dbReference type="EMBL" id="CAF3584918.1"/>
    </source>
</evidence>
<dbReference type="InterPro" id="IPR007715">
    <property type="entry name" value="Coq4"/>
</dbReference>
<comment type="catalytic activity">
    <reaction evidence="6">
        <text>a 4-hydroxy-3-methoxy-5-(all-trans-polyprenyl)benzoate + H(+) = a 2-methoxy-6-(all-trans-polyprenyl)phenol + CO2</text>
        <dbReference type="Rhea" id="RHEA:81179"/>
        <dbReference type="Rhea" id="RHEA-COMP:9551"/>
        <dbReference type="Rhea" id="RHEA-COMP:10931"/>
        <dbReference type="ChEBI" id="CHEBI:15378"/>
        <dbReference type="ChEBI" id="CHEBI:16526"/>
        <dbReference type="ChEBI" id="CHEBI:62731"/>
        <dbReference type="ChEBI" id="CHEBI:84443"/>
        <dbReference type="EC" id="4.1.1.130"/>
    </reaction>
</comment>
<keyword evidence="1 6" id="KW-0831">Ubiquinone biosynthesis</keyword>
<dbReference type="OrthoDB" id="4249at2759"/>
<dbReference type="HAMAP" id="MF_03111">
    <property type="entry name" value="Coq4"/>
    <property type="match status" value="1"/>
</dbReference>
<feature type="binding site" evidence="6">
    <location>
        <position position="130"/>
    </location>
    <ligand>
        <name>Zn(2+)</name>
        <dbReference type="ChEBI" id="CHEBI:29105"/>
    </ligand>
</feature>
<keyword evidence="6" id="KW-0862">Zinc</keyword>
<dbReference type="PANTHER" id="PTHR12922">
    <property type="entry name" value="UBIQUINONE BIOSYNTHESIS PROTEIN"/>
    <property type="match status" value="1"/>
</dbReference>
<dbReference type="EMBL" id="CAJNOQ010000429">
    <property type="protein sequence ID" value="CAF0799983.1"/>
    <property type="molecule type" value="Genomic_DNA"/>
</dbReference>
<feature type="binding site" evidence="6">
    <location>
        <position position="134"/>
    </location>
    <ligand>
        <name>Zn(2+)</name>
        <dbReference type="ChEBI" id="CHEBI:29105"/>
    </ligand>
</feature>
<dbReference type="GO" id="GO:0120539">
    <property type="term" value="F:4-hydroxy-3-methoxy-5-polyprenylbenzoate decarboxylase activity"/>
    <property type="evidence" value="ECO:0007669"/>
    <property type="project" value="UniProtKB-EC"/>
</dbReference>
<comment type="pathway">
    <text evidence="6">Cofactor biosynthesis; ubiquinone biosynthesis.</text>
</comment>
<evidence type="ECO:0000313" key="8">
    <source>
        <dbReference type="EMBL" id="CAF0799983.1"/>
    </source>
</evidence>
<sequence>MDRLYSSHIPTSFLQKSLLAVGSGIMSISDPSRDDMISVFGETTGSLALKYIQQKMILDPEGEQILRDRPIINSSTVDLEQLKMLPAGTLGKEYSNFLSKYTLTPDARRPVNFIDDRDLAYIMRRYREIHDLTHVTLGMPINMLGEVTVKWFEGIQYGLPMCVLAAFFGPLRLGPKHTAKYLNITLPWIVRSARQSRLLMNIYFEKNWHKPITQFRHELNLKEPPPKV</sequence>
<evidence type="ECO:0000256" key="6">
    <source>
        <dbReference type="HAMAP-Rule" id="MF_03111"/>
    </source>
</evidence>
<comment type="caution">
    <text evidence="8">The sequence shown here is derived from an EMBL/GenBank/DDBJ whole genome shotgun (WGS) entry which is preliminary data.</text>
</comment>
<dbReference type="EMBL" id="CAJOBA010000075">
    <property type="protein sequence ID" value="CAF3501389.1"/>
    <property type="molecule type" value="Genomic_DNA"/>
</dbReference>
<proteinExistence type="inferred from homology"/>
<reference evidence="8" key="1">
    <citation type="submission" date="2021-02" db="EMBL/GenBank/DDBJ databases">
        <authorList>
            <person name="Nowell W R."/>
        </authorList>
    </citation>
    <scope>NUCLEOTIDE SEQUENCE</scope>
</reference>
<dbReference type="EC" id="4.1.1.130" evidence="6"/>
<protein>
    <recommendedName>
        <fullName evidence="6">Ubiquinone biosynthesis protein COQ4 homolog, mitochondrial</fullName>
    </recommendedName>
    <alternativeName>
        <fullName evidence="6">4-hydroxy-3-methoxy-5-polyprenylbenzoate decarboxylase</fullName>
        <ecNumber evidence="6">4.1.1.130</ecNumber>
    </alternativeName>
    <alternativeName>
        <fullName evidence="6">Coenzyme Q biosynthesis protein 4 homolog</fullName>
    </alternativeName>
</protein>
<dbReference type="UniPathway" id="UPA00232"/>
<dbReference type="PANTHER" id="PTHR12922:SF7">
    <property type="entry name" value="UBIQUINONE BIOSYNTHESIS PROTEIN COQ4 HOMOLOG, MITOCHONDRIAL"/>
    <property type="match status" value="1"/>
</dbReference>
<gene>
    <name evidence="8" type="ORF">GPM918_LOCUS3460</name>
    <name evidence="7" type="ORF">OVA965_LOCUS533</name>
    <name evidence="10" type="ORF">SRO942_LOCUS3460</name>
    <name evidence="9" type="ORF">TMI583_LOCUS533</name>
</gene>
<comment type="function">
    <text evidence="6">Lyase that catalyzes the C1-decarboxylation of 4-hydroxy-3-methoxy-5-(all-trans-polyprenyl)benzoic acid into 2-methoxy-6-(all-trans-polyprenyl)phenol during ubiquinone biosynthesis.</text>
</comment>
<evidence type="ECO:0000256" key="5">
    <source>
        <dbReference type="ARBA" id="ARBA00023239"/>
    </source>
</evidence>
<keyword evidence="2 6" id="KW-0999">Mitochondrion inner membrane</keyword>
<comment type="subcellular location">
    <subcellularLocation>
        <location evidence="6">Mitochondrion inner membrane</location>
        <topology evidence="6">Peripheral membrane protein</topology>
        <orientation evidence="6">Matrix side</orientation>
    </subcellularLocation>
</comment>
<keyword evidence="6" id="KW-0479">Metal-binding</keyword>
<dbReference type="Proteomes" id="UP000663829">
    <property type="component" value="Unassembled WGS sequence"/>
</dbReference>
<keyword evidence="4 6" id="KW-0472">Membrane</keyword>
<feature type="binding site" evidence="6">
    <location>
        <position position="146"/>
    </location>
    <ligand>
        <name>Zn(2+)</name>
        <dbReference type="ChEBI" id="CHEBI:29105"/>
    </ligand>
</feature>
<keyword evidence="5 6" id="KW-0456">Lyase</keyword>
<dbReference type="GO" id="GO:0008270">
    <property type="term" value="F:zinc ion binding"/>
    <property type="evidence" value="ECO:0007669"/>
    <property type="project" value="UniProtKB-UniRule"/>
</dbReference>
<keyword evidence="11" id="KW-1185">Reference proteome</keyword>